<dbReference type="Proteomes" id="UP000248291">
    <property type="component" value="Unassembled WGS sequence"/>
</dbReference>
<accession>A0AAN4Q1Z9</accession>
<evidence type="ECO:0000313" key="2">
    <source>
        <dbReference type="Proteomes" id="UP000248291"/>
    </source>
</evidence>
<dbReference type="EMBL" id="BGKA01000041">
    <property type="protein sequence ID" value="GBH15308.1"/>
    <property type="molecule type" value="Genomic_DNA"/>
</dbReference>
<comment type="caution">
    <text evidence="1">The sequence shown here is derived from an EMBL/GenBank/DDBJ whole genome shotgun (WGS) entry which is preliminary data.</text>
</comment>
<dbReference type="AlphaFoldDB" id="A0AAN4Q1Z9"/>
<reference evidence="1 2" key="1">
    <citation type="submission" date="2018-04" db="EMBL/GenBank/DDBJ databases">
        <title>Draft genome sequence of Pseudomonas syringae pv. actinidiae biovar 3 strains isolated from kiwifruit in Kagawa prefecture.</title>
        <authorList>
            <person name="Tabuchi M."/>
            <person name="Saito M."/>
            <person name="Fujiwara S."/>
            <person name="Sasa N."/>
            <person name="Akimitsu K."/>
            <person name="Gomi K."/>
            <person name="Konishi-Sugita S."/>
            <person name="Hamano K."/>
            <person name="Kataoka I."/>
        </authorList>
    </citation>
    <scope>NUCLEOTIDE SEQUENCE [LARGE SCALE GENOMIC DNA]</scope>
    <source>
        <strain evidence="1 2">MAFF212211</strain>
    </source>
</reference>
<proteinExistence type="predicted"/>
<sequence>MCNTERFSSTPTTQPMPQVIHLPANNVAVTVRHWGAA</sequence>
<evidence type="ECO:0000313" key="1">
    <source>
        <dbReference type="EMBL" id="GBH15308.1"/>
    </source>
</evidence>
<organism evidence="1 2">
    <name type="scientific">Pseudomonas syringae pv. actinidiae</name>
    <dbReference type="NCBI Taxonomy" id="103796"/>
    <lineage>
        <taxon>Bacteria</taxon>
        <taxon>Pseudomonadati</taxon>
        <taxon>Pseudomonadota</taxon>
        <taxon>Gammaproteobacteria</taxon>
        <taxon>Pseudomonadales</taxon>
        <taxon>Pseudomonadaceae</taxon>
        <taxon>Pseudomonas</taxon>
        <taxon>Pseudomonas syringae</taxon>
    </lineage>
</organism>
<protein>
    <submittedName>
        <fullName evidence="1">Uncharacterized protein</fullName>
    </submittedName>
</protein>
<gene>
    <name evidence="1" type="ORF">KPSA3_01231</name>
</gene>
<name>A0AAN4Q1Z9_PSESF</name>